<dbReference type="InterPro" id="IPR006379">
    <property type="entry name" value="HAD-SF_hydro_IIB"/>
</dbReference>
<dbReference type="Pfam" id="PF08282">
    <property type="entry name" value="Hydrolase_3"/>
    <property type="match status" value="1"/>
</dbReference>
<dbReference type="NCBIfam" id="TIGR00099">
    <property type="entry name" value="Cof-subfamily"/>
    <property type="match status" value="1"/>
</dbReference>
<dbReference type="InterPro" id="IPR036412">
    <property type="entry name" value="HAD-like_sf"/>
</dbReference>
<dbReference type="Gene3D" id="3.30.1240.10">
    <property type="match status" value="1"/>
</dbReference>
<dbReference type="OrthoDB" id="9781413at2"/>
<dbReference type="SFLD" id="SFLDS00003">
    <property type="entry name" value="Haloacid_Dehalogenase"/>
    <property type="match status" value="1"/>
</dbReference>
<dbReference type="AlphaFoldDB" id="A0A1I0DCJ2"/>
<dbReference type="STRING" id="426128.SAMN05660297_01978"/>
<dbReference type="RefSeq" id="WP_090443041.1">
    <property type="nucleotide sequence ID" value="NZ_FOHU01000007.1"/>
</dbReference>
<dbReference type="EMBL" id="FOHU01000007">
    <property type="protein sequence ID" value="SET29952.1"/>
    <property type="molecule type" value="Genomic_DNA"/>
</dbReference>
<proteinExistence type="predicted"/>
<evidence type="ECO:0008006" key="3">
    <source>
        <dbReference type="Google" id="ProtNLM"/>
    </source>
</evidence>
<dbReference type="SUPFAM" id="SSF56784">
    <property type="entry name" value="HAD-like"/>
    <property type="match status" value="1"/>
</dbReference>
<dbReference type="PANTHER" id="PTHR10000">
    <property type="entry name" value="PHOSPHOSERINE PHOSPHATASE"/>
    <property type="match status" value="1"/>
</dbReference>
<dbReference type="InterPro" id="IPR023214">
    <property type="entry name" value="HAD_sf"/>
</dbReference>
<dbReference type="GO" id="GO:0016791">
    <property type="term" value="F:phosphatase activity"/>
    <property type="evidence" value="ECO:0007669"/>
    <property type="project" value="UniProtKB-ARBA"/>
</dbReference>
<protein>
    <recommendedName>
        <fullName evidence="3">Cof subfamily of IIB subfamily of haloacid dehalogenase superfamily/HAD-superfamily hydrolase, subfamily IIB</fullName>
    </recommendedName>
</protein>
<sequence length="280" mass="31282">MKESMMKNKINKVLLVSDLDGTLLNKKYAISQENEKAIKEFIDRGGLFTIATGRMEDAVIPFIDQLEITIPVVLYNGTKIYCPLKKSVLYEKKLTVKKETLQKILSIHGEEVAILLYQDSDIYTPYKNHLVTTHENQEGVECKSLSQRQPGESLTKIVVIATTHEKAKAVEEMVLQMDIACDMVFSEKNYLEILSPEVSKGIALSVLKNMLEIEEHYTIAIGDQPNDISLMKVADLGIAVGNANNELKEAADMVTVSHEEHAIATVIEQLDTLMEAKATK</sequence>
<dbReference type="NCBIfam" id="TIGR01484">
    <property type="entry name" value="HAD-SF-IIB"/>
    <property type="match status" value="1"/>
</dbReference>
<dbReference type="GO" id="GO:0005829">
    <property type="term" value="C:cytosol"/>
    <property type="evidence" value="ECO:0007669"/>
    <property type="project" value="TreeGrafter"/>
</dbReference>
<dbReference type="PROSITE" id="PS01228">
    <property type="entry name" value="COF_1"/>
    <property type="match status" value="1"/>
</dbReference>
<dbReference type="PRINTS" id="PR00119">
    <property type="entry name" value="CATATPASE"/>
</dbReference>
<dbReference type="Proteomes" id="UP000199568">
    <property type="component" value="Unassembled WGS sequence"/>
</dbReference>
<dbReference type="Gene3D" id="3.40.50.1000">
    <property type="entry name" value="HAD superfamily/HAD-like"/>
    <property type="match status" value="1"/>
</dbReference>
<dbReference type="PANTHER" id="PTHR10000:SF8">
    <property type="entry name" value="HAD SUPERFAMILY HYDROLASE-LIKE, TYPE 3"/>
    <property type="match status" value="1"/>
</dbReference>
<reference evidence="1 2" key="1">
    <citation type="submission" date="2016-10" db="EMBL/GenBank/DDBJ databases">
        <authorList>
            <person name="de Groot N.N."/>
        </authorList>
    </citation>
    <scope>NUCLEOTIDE SEQUENCE [LARGE SCALE GENOMIC DNA]</scope>
    <source>
        <strain evidence="1 2">DSM 18979</strain>
    </source>
</reference>
<evidence type="ECO:0000313" key="1">
    <source>
        <dbReference type="EMBL" id="SET29952.1"/>
    </source>
</evidence>
<dbReference type="SFLD" id="SFLDG01140">
    <property type="entry name" value="C2.B:_Phosphomannomutase_and_P"/>
    <property type="match status" value="1"/>
</dbReference>
<keyword evidence="2" id="KW-1185">Reference proteome</keyword>
<evidence type="ECO:0000313" key="2">
    <source>
        <dbReference type="Proteomes" id="UP000199568"/>
    </source>
</evidence>
<dbReference type="InterPro" id="IPR000150">
    <property type="entry name" value="Cof"/>
</dbReference>
<accession>A0A1I0DCJ2</accession>
<organism evidence="1 2">
    <name type="scientific">Natronincola peptidivorans</name>
    <dbReference type="NCBI Taxonomy" id="426128"/>
    <lineage>
        <taxon>Bacteria</taxon>
        <taxon>Bacillati</taxon>
        <taxon>Bacillota</taxon>
        <taxon>Clostridia</taxon>
        <taxon>Peptostreptococcales</taxon>
        <taxon>Natronincolaceae</taxon>
        <taxon>Natronincola</taxon>
    </lineage>
</organism>
<gene>
    <name evidence="1" type="ORF">SAMN05660297_01978</name>
</gene>
<dbReference type="CDD" id="cd07516">
    <property type="entry name" value="HAD_Pase"/>
    <property type="match status" value="1"/>
</dbReference>
<dbReference type="GO" id="GO:0000287">
    <property type="term" value="F:magnesium ion binding"/>
    <property type="evidence" value="ECO:0007669"/>
    <property type="project" value="TreeGrafter"/>
</dbReference>
<name>A0A1I0DCJ2_9FIRM</name>